<organism evidence="1 2">
    <name type="scientific">Haemaphysalis longicornis</name>
    <name type="common">Bush tick</name>
    <dbReference type="NCBI Taxonomy" id="44386"/>
    <lineage>
        <taxon>Eukaryota</taxon>
        <taxon>Metazoa</taxon>
        <taxon>Ecdysozoa</taxon>
        <taxon>Arthropoda</taxon>
        <taxon>Chelicerata</taxon>
        <taxon>Arachnida</taxon>
        <taxon>Acari</taxon>
        <taxon>Parasitiformes</taxon>
        <taxon>Ixodida</taxon>
        <taxon>Ixodoidea</taxon>
        <taxon>Ixodidae</taxon>
        <taxon>Haemaphysalinae</taxon>
        <taxon>Haemaphysalis</taxon>
    </lineage>
</organism>
<comment type="caution">
    <text evidence="1">The sequence shown here is derived from an EMBL/GenBank/DDBJ whole genome shotgun (WGS) entry which is preliminary data.</text>
</comment>
<evidence type="ECO:0000313" key="1">
    <source>
        <dbReference type="EMBL" id="KAH9364909.1"/>
    </source>
</evidence>
<protein>
    <submittedName>
        <fullName evidence="1">Uncharacterized protein</fullName>
    </submittedName>
</protein>
<sequence length="131" mass="14816">MYVGGRRAAFLSCGDCTATSEQHRSFSLRCLELYIESVEQILNRVPFQEATVANLELLDRVIARTGSAQSIAPLVAAFPKVVGLDSLQTLDTEWRVLRNVDLNVRMDASLHEFWLSVFKINMVTELQPFRL</sequence>
<dbReference type="Proteomes" id="UP000821853">
    <property type="component" value="Unassembled WGS sequence"/>
</dbReference>
<dbReference type="VEuPathDB" id="VectorBase:HLOH_049740"/>
<proteinExistence type="predicted"/>
<reference evidence="1 2" key="1">
    <citation type="journal article" date="2020" name="Cell">
        <title>Large-Scale Comparative Analyses of Tick Genomes Elucidate Their Genetic Diversity and Vector Capacities.</title>
        <authorList>
            <consortium name="Tick Genome and Microbiome Consortium (TIGMIC)"/>
            <person name="Jia N."/>
            <person name="Wang J."/>
            <person name="Shi W."/>
            <person name="Du L."/>
            <person name="Sun Y."/>
            <person name="Zhan W."/>
            <person name="Jiang J.F."/>
            <person name="Wang Q."/>
            <person name="Zhang B."/>
            <person name="Ji P."/>
            <person name="Bell-Sakyi L."/>
            <person name="Cui X.M."/>
            <person name="Yuan T.T."/>
            <person name="Jiang B.G."/>
            <person name="Yang W.F."/>
            <person name="Lam T.T."/>
            <person name="Chang Q.C."/>
            <person name="Ding S.J."/>
            <person name="Wang X.J."/>
            <person name="Zhu J.G."/>
            <person name="Ruan X.D."/>
            <person name="Zhao L."/>
            <person name="Wei J.T."/>
            <person name="Ye R.Z."/>
            <person name="Que T.C."/>
            <person name="Du C.H."/>
            <person name="Zhou Y.H."/>
            <person name="Cheng J.X."/>
            <person name="Dai P.F."/>
            <person name="Guo W.B."/>
            <person name="Han X.H."/>
            <person name="Huang E.J."/>
            <person name="Li L.F."/>
            <person name="Wei W."/>
            <person name="Gao Y.C."/>
            <person name="Liu J.Z."/>
            <person name="Shao H.Z."/>
            <person name="Wang X."/>
            <person name="Wang C.C."/>
            <person name="Yang T.C."/>
            <person name="Huo Q.B."/>
            <person name="Li W."/>
            <person name="Chen H.Y."/>
            <person name="Chen S.E."/>
            <person name="Zhou L.G."/>
            <person name="Ni X.B."/>
            <person name="Tian J.H."/>
            <person name="Sheng Y."/>
            <person name="Liu T."/>
            <person name="Pan Y.S."/>
            <person name="Xia L.Y."/>
            <person name="Li J."/>
            <person name="Zhao F."/>
            <person name="Cao W.C."/>
        </authorList>
    </citation>
    <scope>NUCLEOTIDE SEQUENCE [LARGE SCALE GENOMIC DNA]</scope>
    <source>
        <strain evidence="1">HaeL-2018</strain>
    </source>
</reference>
<dbReference type="EMBL" id="JABSTR010000003">
    <property type="protein sequence ID" value="KAH9364909.1"/>
    <property type="molecule type" value="Genomic_DNA"/>
</dbReference>
<accession>A0A9J6FPD0</accession>
<keyword evidence="2" id="KW-1185">Reference proteome</keyword>
<evidence type="ECO:0000313" key="2">
    <source>
        <dbReference type="Proteomes" id="UP000821853"/>
    </source>
</evidence>
<gene>
    <name evidence="1" type="ORF">HPB48_003559</name>
</gene>
<name>A0A9J6FPD0_HAELO</name>
<dbReference type="OrthoDB" id="6159421at2759"/>
<dbReference type="AlphaFoldDB" id="A0A9J6FPD0"/>